<dbReference type="KEGG" id="pdq:CL55_00014220"/>
<dbReference type="PATRIC" id="fig|576611.7.peg.1445"/>
<keyword evidence="2" id="KW-0489">Methyltransferase</keyword>
<reference evidence="2 3" key="1">
    <citation type="submission" date="2014-03" db="EMBL/GenBank/DDBJ databases">
        <title>Genome of Polynucleobacter strain MWH-MoK4.</title>
        <authorList>
            <person name="Hahn M.W."/>
        </authorList>
    </citation>
    <scope>NUCLEOTIDE SEQUENCE [LARGE SCALE GENOMIC DNA]</scope>
    <source>
        <strain evidence="2 3">MWH-MoK4</strain>
    </source>
</reference>
<evidence type="ECO:0000259" key="1">
    <source>
        <dbReference type="Pfam" id="PF05050"/>
    </source>
</evidence>
<evidence type="ECO:0000313" key="3">
    <source>
        <dbReference type="Proteomes" id="UP000061135"/>
    </source>
</evidence>
<protein>
    <submittedName>
        <fullName evidence="2">Methyltransferase, FkbM family</fullName>
    </submittedName>
</protein>
<dbReference type="Proteomes" id="UP000061135">
    <property type="component" value="Chromosome"/>
</dbReference>
<accession>A0A0E3ZKI7</accession>
<dbReference type="EMBL" id="CP007501">
    <property type="protein sequence ID" value="AKD25755.1"/>
    <property type="molecule type" value="Genomic_DNA"/>
</dbReference>
<dbReference type="GO" id="GO:0008168">
    <property type="term" value="F:methyltransferase activity"/>
    <property type="evidence" value="ECO:0007669"/>
    <property type="project" value="UniProtKB-KW"/>
</dbReference>
<dbReference type="SUPFAM" id="SSF53335">
    <property type="entry name" value="S-adenosyl-L-methionine-dependent methyltransferases"/>
    <property type="match status" value="1"/>
</dbReference>
<sequence length="325" mass="36490">MSKKIIQWFKGTSLKWKFFYLPRKISYLTLKSIFTCHIFKRVLLQSIFDAARNTSSFMRGGLLLSAGQSELFVVSSNDQAIGRSTFVNGGEPFDFEKMEFVFKLLNLNSPQELLIDIGANIGTICIPAVKRGYFKTAIAIEPDPLNYKLLTANILLNDLQASVIPRNAALGNHANKVLQFELSSENHGDHRVRVTDETGDAGYDEGNRKTIDVSSTTLDSLFQVHKLDAGVMWMDTQGYEGFILEGASHVLDAGLPLVTEFWPYGMDRANCFENFKKALLKSKFTAIYDLNRPLHVLELNEVSLNSLYSLYKDSKTNGSTDLVFI</sequence>
<dbReference type="HOGENOM" id="CLU_854888_0_0_4"/>
<keyword evidence="3" id="KW-1185">Reference proteome</keyword>
<proteinExistence type="predicted"/>
<dbReference type="InterPro" id="IPR006342">
    <property type="entry name" value="FkbM_mtfrase"/>
</dbReference>
<dbReference type="AlphaFoldDB" id="A0A0E3ZKI7"/>
<dbReference type="GO" id="GO:0032259">
    <property type="term" value="P:methylation"/>
    <property type="evidence" value="ECO:0007669"/>
    <property type="project" value="UniProtKB-KW"/>
</dbReference>
<dbReference type="PANTHER" id="PTHR34203:SF15">
    <property type="entry name" value="SLL1173 PROTEIN"/>
    <property type="match status" value="1"/>
</dbReference>
<dbReference type="Pfam" id="PF05050">
    <property type="entry name" value="Methyltransf_21"/>
    <property type="match status" value="1"/>
</dbReference>
<dbReference type="OrthoDB" id="424472at2"/>
<dbReference type="NCBIfam" id="TIGR01444">
    <property type="entry name" value="fkbM_fam"/>
    <property type="match status" value="1"/>
</dbReference>
<dbReference type="RefSeq" id="WP_046330474.1">
    <property type="nucleotide sequence ID" value="NZ_CP007501.1"/>
</dbReference>
<evidence type="ECO:0000313" key="2">
    <source>
        <dbReference type="EMBL" id="AKD25755.1"/>
    </source>
</evidence>
<feature type="domain" description="Methyltransferase FkbM" evidence="1">
    <location>
        <begin position="116"/>
        <end position="258"/>
    </location>
</feature>
<dbReference type="PANTHER" id="PTHR34203">
    <property type="entry name" value="METHYLTRANSFERASE, FKBM FAMILY PROTEIN"/>
    <property type="match status" value="1"/>
</dbReference>
<keyword evidence="2" id="KW-0808">Transferase</keyword>
<dbReference type="Gene3D" id="3.40.50.150">
    <property type="entry name" value="Vaccinia Virus protein VP39"/>
    <property type="match status" value="1"/>
</dbReference>
<dbReference type="STRING" id="1835254.CL55_00014220"/>
<dbReference type="InterPro" id="IPR052514">
    <property type="entry name" value="SAM-dependent_MTase"/>
</dbReference>
<organism evidence="2 3">
    <name type="scientific">Polynucleobacter duraquae</name>
    <dbReference type="NCBI Taxonomy" id="1835254"/>
    <lineage>
        <taxon>Bacteria</taxon>
        <taxon>Pseudomonadati</taxon>
        <taxon>Pseudomonadota</taxon>
        <taxon>Betaproteobacteria</taxon>
        <taxon>Burkholderiales</taxon>
        <taxon>Burkholderiaceae</taxon>
        <taxon>Polynucleobacter</taxon>
    </lineage>
</organism>
<gene>
    <name evidence="2" type="ORF">CL55_00014220</name>
</gene>
<name>A0A0E3ZKI7_9BURK</name>
<dbReference type="InterPro" id="IPR029063">
    <property type="entry name" value="SAM-dependent_MTases_sf"/>
</dbReference>